<dbReference type="Proteomes" id="UP000582659">
    <property type="component" value="Unassembled WGS sequence"/>
</dbReference>
<evidence type="ECO:0000256" key="1">
    <source>
        <dbReference type="SAM" id="MobiDB-lite"/>
    </source>
</evidence>
<feature type="transmembrane region" description="Helical" evidence="2">
    <location>
        <begin position="106"/>
        <end position="128"/>
    </location>
</feature>
<dbReference type="EMBL" id="CAJFCV020000005">
    <property type="protein sequence ID" value="CAG9124702.1"/>
    <property type="molecule type" value="Genomic_DNA"/>
</dbReference>
<dbReference type="PANTHER" id="PTHR23021">
    <property type="entry name" value="SERPENTINE RECEPTOR, CLASS T"/>
    <property type="match status" value="1"/>
</dbReference>
<dbReference type="InterPro" id="IPR019425">
    <property type="entry name" value="7TM_GPCR_serpentine_rcpt_Srt"/>
</dbReference>
<feature type="transmembrane region" description="Helical" evidence="2">
    <location>
        <begin position="263"/>
        <end position="289"/>
    </location>
</feature>
<keyword evidence="2" id="KW-0812">Transmembrane</keyword>
<feature type="transmembrane region" description="Helical" evidence="2">
    <location>
        <begin position="70"/>
        <end position="94"/>
    </location>
</feature>
<dbReference type="OrthoDB" id="5873245at2759"/>
<evidence type="ECO:0000313" key="5">
    <source>
        <dbReference type="Proteomes" id="UP000659654"/>
    </source>
</evidence>
<dbReference type="eggNOG" id="ENOG502SNCU">
    <property type="taxonomic scope" value="Eukaryota"/>
</dbReference>
<feature type="transmembrane region" description="Helical" evidence="2">
    <location>
        <begin position="204"/>
        <end position="224"/>
    </location>
</feature>
<dbReference type="PANTHER" id="PTHR23021:SF11">
    <property type="entry name" value="SERPENTINE RECEPTOR, CLASS T"/>
    <property type="match status" value="1"/>
</dbReference>
<accession>A0A1I7S5H1</accession>
<protein>
    <submittedName>
        <fullName evidence="3">(pine wood nematode) hypothetical protein</fullName>
    </submittedName>
</protein>
<evidence type="ECO:0000313" key="6">
    <source>
        <dbReference type="WBParaSite" id="BXY_0825600.1"/>
    </source>
</evidence>
<name>A0A1I7S5H1_BURXY</name>
<feature type="transmembrane region" description="Helical" evidence="2">
    <location>
        <begin position="36"/>
        <end position="58"/>
    </location>
</feature>
<evidence type="ECO:0000256" key="2">
    <source>
        <dbReference type="SAM" id="Phobius"/>
    </source>
</evidence>
<feature type="region of interest" description="Disordered" evidence="1">
    <location>
        <begin position="304"/>
        <end position="325"/>
    </location>
</feature>
<dbReference type="EMBL" id="CAJFDI010000005">
    <property type="protein sequence ID" value="CAD5232373.1"/>
    <property type="molecule type" value="Genomic_DNA"/>
</dbReference>
<keyword evidence="2" id="KW-1133">Transmembrane helix</keyword>
<dbReference type="Pfam" id="PF10321">
    <property type="entry name" value="7TM_GPCR_Srt"/>
    <property type="match status" value="1"/>
</dbReference>
<feature type="transmembrane region" description="Helical" evidence="2">
    <location>
        <begin position="236"/>
        <end position="257"/>
    </location>
</feature>
<organism evidence="4 6">
    <name type="scientific">Bursaphelenchus xylophilus</name>
    <name type="common">Pinewood nematode worm</name>
    <name type="synonym">Aphelenchoides xylophilus</name>
    <dbReference type="NCBI Taxonomy" id="6326"/>
    <lineage>
        <taxon>Eukaryota</taxon>
        <taxon>Metazoa</taxon>
        <taxon>Ecdysozoa</taxon>
        <taxon>Nematoda</taxon>
        <taxon>Chromadorea</taxon>
        <taxon>Rhabditida</taxon>
        <taxon>Tylenchina</taxon>
        <taxon>Tylenchomorpha</taxon>
        <taxon>Aphelenchoidea</taxon>
        <taxon>Aphelenchoididae</taxon>
        <taxon>Bursaphelenchus</taxon>
    </lineage>
</organism>
<dbReference type="Gene3D" id="1.20.1070.10">
    <property type="entry name" value="Rhodopsin 7-helix transmembrane proteins"/>
    <property type="match status" value="1"/>
</dbReference>
<feature type="transmembrane region" description="Helical" evidence="2">
    <location>
        <begin position="140"/>
        <end position="160"/>
    </location>
</feature>
<dbReference type="Proteomes" id="UP000659654">
    <property type="component" value="Unassembled WGS sequence"/>
</dbReference>
<dbReference type="SUPFAM" id="SSF81321">
    <property type="entry name" value="Family A G protein-coupled receptor-like"/>
    <property type="match status" value="1"/>
</dbReference>
<keyword evidence="5" id="KW-1185">Reference proteome</keyword>
<proteinExistence type="predicted"/>
<keyword evidence="2" id="KW-0472">Membrane</keyword>
<dbReference type="Proteomes" id="UP000095284">
    <property type="component" value="Unplaced"/>
</dbReference>
<reference evidence="6" key="1">
    <citation type="submission" date="2016-11" db="UniProtKB">
        <authorList>
            <consortium name="WormBaseParasite"/>
        </authorList>
    </citation>
    <scope>IDENTIFICATION</scope>
</reference>
<evidence type="ECO:0000313" key="4">
    <source>
        <dbReference type="Proteomes" id="UP000095284"/>
    </source>
</evidence>
<evidence type="ECO:0000313" key="3">
    <source>
        <dbReference type="EMBL" id="CAD5232373.1"/>
    </source>
</evidence>
<dbReference type="AlphaFoldDB" id="A0A1I7S5H1"/>
<reference evidence="3" key="2">
    <citation type="submission" date="2020-09" db="EMBL/GenBank/DDBJ databases">
        <authorList>
            <person name="Kikuchi T."/>
        </authorList>
    </citation>
    <scope>NUCLEOTIDE SEQUENCE</scope>
    <source>
        <strain evidence="3">Ka4C1</strain>
    </source>
</reference>
<gene>
    <name evidence="3" type="ORF">BXYJ_LOCUS12464</name>
</gene>
<dbReference type="SMR" id="A0A1I7S5H1"/>
<sequence>MDLYFRRPEEYLLNYNCSFYDTSTWPVEGRRSLSFALGYLVAGIVEEILYIPVIYVLMDKKLRHLFCYRMMLILAIYDVLLLPVTAFATAYFSYTGAVFCEHPTVIYFMGIWLYSMWMGYSVYATILALNRCVCFTRANFLFKGYWQYFWYTVPLLYTIYEAVYGRPVIFNAQFCGWFFNPHMGYYDDLEGNYVNYVHMIDNSLVALLIPTFYVLFYVCLKNLMTQRNGASKREKNLFITVFGVSMMLSIGALGYVMMQLFKMPTWVILISHVIWLIVQGAPPVIYLTLNQTFKSRIFHRRITSSTHSSAGNDPTKNNKSQINPL</sequence>
<dbReference type="WBParaSite" id="BXY_0825600.1">
    <property type="protein sequence ID" value="BXY_0825600.1"/>
    <property type="gene ID" value="BXY_0825600"/>
</dbReference>